<gene>
    <name evidence="2" type="ORF">BZ3500_MVSOF-1268-A1-R1_CHR1-3G01633</name>
</gene>
<reference evidence="3" key="1">
    <citation type="submission" date="2016-10" db="EMBL/GenBank/DDBJ databases">
        <authorList>
            <person name="Jeantristanb JTB J.-T."/>
            <person name="Ricardo R."/>
        </authorList>
    </citation>
    <scope>NUCLEOTIDE SEQUENCE [LARGE SCALE GENOMIC DNA]</scope>
</reference>
<keyword evidence="1" id="KW-0472">Membrane</keyword>
<sequence length="120" mass="14177">MTKHTRTSRRYHRHRHISINNLPPLGHPLPLPRLPDRSYHFAFHPHGTPFEYQIVELLRTAHLLFVYDHLFSLVICGFIEISLEIVFVAAFVRPSAEFSIHIIGVIFIDRHWDRVTDCCR</sequence>
<protein>
    <submittedName>
        <fullName evidence="2">BZ3500_MvSof-1268-A1-R1_Chr1-3g01633 protein</fullName>
    </submittedName>
</protein>
<accession>A0A2X0KBY2</accession>
<organism evidence="2 3">
    <name type="scientific">Microbotryum saponariae</name>
    <dbReference type="NCBI Taxonomy" id="289078"/>
    <lineage>
        <taxon>Eukaryota</taxon>
        <taxon>Fungi</taxon>
        <taxon>Dikarya</taxon>
        <taxon>Basidiomycota</taxon>
        <taxon>Pucciniomycotina</taxon>
        <taxon>Microbotryomycetes</taxon>
        <taxon>Microbotryales</taxon>
        <taxon>Microbotryaceae</taxon>
        <taxon>Microbotryum</taxon>
    </lineage>
</organism>
<feature type="transmembrane region" description="Helical" evidence="1">
    <location>
        <begin position="70"/>
        <end position="92"/>
    </location>
</feature>
<evidence type="ECO:0000313" key="3">
    <source>
        <dbReference type="Proteomes" id="UP000249723"/>
    </source>
</evidence>
<evidence type="ECO:0000256" key="1">
    <source>
        <dbReference type="SAM" id="Phobius"/>
    </source>
</evidence>
<dbReference type="EMBL" id="FMWP01000014">
    <property type="protein sequence ID" value="SCZ89877.1"/>
    <property type="molecule type" value="Genomic_DNA"/>
</dbReference>
<name>A0A2X0KBY2_9BASI</name>
<evidence type="ECO:0000313" key="2">
    <source>
        <dbReference type="EMBL" id="SCZ89877.1"/>
    </source>
</evidence>
<proteinExistence type="predicted"/>
<keyword evidence="1" id="KW-1133">Transmembrane helix</keyword>
<keyword evidence="1" id="KW-0812">Transmembrane</keyword>
<keyword evidence="3" id="KW-1185">Reference proteome</keyword>
<dbReference type="Proteomes" id="UP000249723">
    <property type="component" value="Unassembled WGS sequence"/>
</dbReference>
<dbReference type="AlphaFoldDB" id="A0A2X0KBY2"/>